<comment type="pathway">
    <text evidence="2">Lipid metabolism.</text>
</comment>
<sequence length="268" mass="29968">MKLYTHIDRIKAELISRNMTPPIDPIALSEIDSMHYLGNDAVQAAVDVMKFDPSCHVLDVGSGFGGPARILATLSKCHVTALELQQDIHELGEDLTKRCNLDDLVQHVNGDILDNDTVERLGYGFDGIVSFLVFLHIPSKKPLLDVCAKVLKPNGSVFIEDFYCIAPFTELETKSLSRDVFCSDLPSKQEYIQQLELSGFCNINFVELTTEWTQYVTNRLEQFIENKERYTAVHGENAYSGLLEFYTVVATLFNGGNLGGVRIIAQTK</sequence>
<comment type="caution">
    <text evidence="9">The sequence shown here is derived from an EMBL/GenBank/DDBJ whole genome shotgun (WGS) entry which is preliminary data.</text>
</comment>
<evidence type="ECO:0000256" key="6">
    <source>
        <dbReference type="ARBA" id="ARBA00047619"/>
    </source>
</evidence>
<dbReference type="Pfam" id="PF08241">
    <property type="entry name" value="Methyltransf_11"/>
    <property type="match status" value="1"/>
</dbReference>
<dbReference type="Gene3D" id="3.40.50.150">
    <property type="entry name" value="Vaccinia Virus protein VP39"/>
    <property type="match status" value="1"/>
</dbReference>
<dbReference type="EC" id="2.1.1.103" evidence="5"/>
<dbReference type="GO" id="GO:0000234">
    <property type="term" value="F:phosphoethanolamine N-methyltransferase activity"/>
    <property type="evidence" value="ECO:0007669"/>
    <property type="project" value="UniProtKB-EC"/>
</dbReference>
<evidence type="ECO:0000313" key="10">
    <source>
        <dbReference type="Proteomes" id="UP001530400"/>
    </source>
</evidence>
<evidence type="ECO:0000256" key="2">
    <source>
        <dbReference type="ARBA" id="ARBA00005189"/>
    </source>
</evidence>
<evidence type="ECO:0000256" key="4">
    <source>
        <dbReference type="ARBA" id="ARBA00022679"/>
    </source>
</evidence>
<evidence type="ECO:0000256" key="7">
    <source>
        <dbReference type="ARBA" id="ARBA00047841"/>
    </source>
</evidence>
<keyword evidence="3" id="KW-0489">Methyltransferase</keyword>
<dbReference type="InterPro" id="IPR029063">
    <property type="entry name" value="SAM-dependent_MTases_sf"/>
</dbReference>
<protein>
    <recommendedName>
        <fullName evidence="5">phosphoethanolamine N-methyltransferase</fullName>
        <ecNumber evidence="5">2.1.1.103</ecNumber>
    </recommendedName>
</protein>
<accession>A0ABD3NQY9</accession>
<evidence type="ECO:0000313" key="9">
    <source>
        <dbReference type="EMBL" id="KAL3778262.1"/>
    </source>
</evidence>
<feature type="domain" description="Methyltransferase type 11" evidence="8">
    <location>
        <begin position="58"/>
        <end position="159"/>
    </location>
</feature>
<gene>
    <name evidence="9" type="ORF">ACHAWO_011139</name>
</gene>
<evidence type="ECO:0000259" key="8">
    <source>
        <dbReference type="Pfam" id="PF08241"/>
    </source>
</evidence>
<dbReference type="InterPro" id="IPR013216">
    <property type="entry name" value="Methyltransf_11"/>
</dbReference>
<dbReference type="EMBL" id="JALLPJ020000995">
    <property type="protein sequence ID" value="KAL3778262.1"/>
    <property type="molecule type" value="Genomic_DNA"/>
</dbReference>
<dbReference type="PANTHER" id="PTHR44307:SF2">
    <property type="entry name" value="PHOSPHOETHANOLAMINE METHYLTRANSFERASE ISOFORM X1"/>
    <property type="match status" value="1"/>
</dbReference>
<dbReference type="GO" id="GO:0032259">
    <property type="term" value="P:methylation"/>
    <property type="evidence" value="ECO:0007669"/>
    <property type="project" value="UniProtKB-KW"/>
</dbReference>
<dbReference type="AlphaFoldDB" id="A0ABD3NQY9"/>
<keyword evidence="10" id="KW-1185">Reference proteome</keyword>
<proteinExistence type="predicted"/>
<reference evidence="9 10" key="1">
    <citation type="submission" date="2024-10" db="EMBL/GenBank/DDBJ databases">
        <title>Updated reference genomes for cyclostephanoid diatoms.</title>
        <authorList>
            <person name="Roberts W.R."/>
            <person name="Alverson A.J."/>
        </authorList>
    </citation>
    <scope>NUCLEOTIDE SEQUENCE [LARGE SCALE GENOMIC DNA]</scope>
    <source>
        <strain evidence="9 10">AJA010-31</strain>
    </source>
</reference>
<dbReference type="SUPFAM" id="SSF53335">
    <property type="entry name" value="S-adenosyl-L-methionine-dependent methyltransferases"/>
    <property type="match status" value="1"/>
</dbReference>
<comment type="catalytic activity">
    <reaction evidence="7">
        <text>N-methylethanolamine phosphate + S-adenosyl-L-methionine = N,N-dimethylethanolamine phosphate + S-adenosyl-L-homocysteine + H(+)</text>
        <dbReference type="Rhea" id="RHEA:25321"/>
        <dbReference type="ChEBI" id="CHEBI:15378"/>
        <dbReference type="ChEBI" id="CHEBI:57781"/>
        <dbReference type="ChEBI" id="CHEBI:57856"/>
        <dbReference type="ChEBI" id="CHEBI:58641"/>
        <dbReference type="ChEBI" id="CHEBI:59789"/>
        <dbReference type="EC" id="2.1.1.103"/>
    </reaction>
    <physiologicalReaction direction="left-to-right" evidence="7">
        <dbReference type="Rhea" id="RHEA:25322"/>
    </physiologicalReaction>
</comment>
<comment type="pathway">
    <text evidence="1">Phospholipid metabolism; phosphatidylcholine biosynthesis.</text>
</comment>
<organism evidence="9 10">
    <name type="scientific">Cyclotella atomus</name>
    <dbReference type="NCBI Taxonomy" id="382360"/>
    <lineage>
        <taxon>Eukaryota</taxon>
        <taxon>Sar</taxon>
        <taxon>Stramenopiles</taxon>
        <taxon>Ochrophyta</taxon>
        <taxon>Bacillariophyta</taxon>
        <taxon>Coscinodiscophyceae</taxon>
        <taxon>Thalassiosirophycidae</taxon>
        <taxon>Stephanodiscales</taxon>
        <taxon>Stephanodiscaceae</taxon>
        <taxon>Cyclotella</taxon>
    </lineage>
</organism>
<dbReference type="CDD" id="cd02440">
    <property type="entry name" value="AdoMet_MTases"/>
    <property type="match status" value="1"/>
</dbReference>
<evidence type="ECO:0000256" key="5">
    <source>
        <dbReference type="ARBA" id="ARBA00035674"/>
    </source>
</evidence>
<comment type="catalytic activity">
    <reaction evidence="6">
        <text>N,N-dimethylethanolamine phosphate + S-adenosyl-L-methionine = phosphocholine + S-adenosyl-L-homocysteine + H(+)</text>
        <dbReference type="Rhea" id="RHEA:25325"/>
        <dbReference type="ChEBI" id="CHEBI:15378"/>
        <dbReference type="ChEBI" id="CHEBI:57856"/>
        <dbReference type="ChEBI" id="CHEBI:58641"/>
        <dbReference type="ChEBI" id="CHEBI:59789"/>
        <dbReference type="ChEBI" id="CHEBI:295975"/>
        <dbReference type="EC" id="2.1.1.103"/>
    </reaction>
    <physiologicalReaction direction="left-to-right" evidence="6">
        <dbReference type="Rhea" id="RHEA:25326"/>
    </physiologicalReaction>
</comment>
<dbReference type="PANTHER" id="PTHR44307">
    <property type="entry name" value="PHOSPHOETHANOLAMINE METHYLTRANSFERASE"/>
    <property type="match status" value="1"/>
</dbReference>
<dbReference type="Proteomes" id="UP001530400">
    <property type="component" value="Unassembled WGS sequence"/>
</dbReference>
<name>A0ABD3NQY9_9STRA</name>
<evidence type="ECO:0000256" key="3">
    <source>
        <dbReference type="ARBA" id="ARBA00022603"/>
    </source>
</evidence>
<keyword evidence="4" id="KW-0808">Transferase</keyword>
<evidence type="ECO:0000256" key="1">
    <source>
        <dbReference type="ARBA" id="ARBA00004969"/>
    </source>
</evidence>